<evidence type="ECO:0000313" key="1">
    <source>
        <dbReference type="EMBL" id="KAK9010454.1"/>
    </source>
</evidence>
<protein>
    <submittedName>
        <fullName evidence="1">Uncharacterized protein</fullName>
    </submittedName>
</protein>
<accession>A0ABR2RC19</accession>
<sequence>MNSGRGFVSAQANTTAFSAYPVHYAPMAPMLLSTPQAASNFMSYSDVHRPGFSYSPQGPVFQQPVAPYFPPPNSMQLATPEETGTSWS</sequence>
<dbReference type="EMBL" id="JBBPBN010000024">
    <property type="protein sequence ID" value="KAK9010454.1"/>
    <property type="molecule type" value="Genomic_DNA"/>
</dbReference>
<gene>
    <name evidence="1" type="ORF">V6N11_036962</name>
</gene>
<proteinExistence type="predicted"/>
<evidence type="ECO:0000313" key="2">
    <source>
        <dbReference type="Proteomes" id="UP001396334"/>
    </source>
</evidence>
<name>A0ABR2RC19_9ROSI</name>
<comment type="caution">
    <text evidence="1">The sequence shown here is derived from an EMBL/GenBank/DDBJ whole genome shotgun (WGS) entry which is preliminary data.</text>
</comment>
<reference evidence="1 2" key="1">
    <citation type="journal article" date="2024" name="G3 (Bethesda)">
        <title>Genome assembly of Hibiscus sabdariffa L. provides insights into metabolisms of medicinal natural products.</title>
        <authorList>
            <person name="Kim T."/>
        </authorList>
    </citation>
    <scope>NUCLEOTIDE SEQUENCE [LARGE SCALE GENOMIC DNA]</scope>
    <source>
        <strain evidence="1">TK-2024</strain>
        <tissue evidence="1">Old leaves</tissue>
    </source>
</reference>
<dbReference type="Proteomes" id="UP001396334">
    <property type="component" value="Unassembled WGS sequence"/>
</dbReference>
<keyword evidence="2" id="KW-1185">Reference proteome</keyword>
<organism evidence="1 2">
    <name type="scientific">Hibiscus sabdariffa</name>
    <name type="common">roselle</name>
    <dbReference type="NCBI Taxonomy" id="183260"/>
    <lineage>
        <taxon>Eukaryota</taxon>
        <taxon>Viridiplantae</taxon>
        <taxon>Streptophyta</taxon>
        <taxon>Embryophyta</taxon>
        <taxon>Tracheophyta</taxon>
        <taxon>Spermatophyta</taxon>
        <taxon>Magnoliopsida</taxon>
        <taxon>eudicotyledons</taxon>
        <taxon>Gunneridae</taxon>
        <taxon>Pentapetalae</taxon>
        <taxon>rosids</taxon>
        <taxon>malvids</taxon>
        <taxon>Malvales</taxon>
        <taxon>Malvaceae</taxon>
        <taxon>Malvoideae</taxon>
        <taxon>Hibiscus</taxon>
    </lineage>
</organism>